<dbReference type="SMART" id="SM00398">
    <property type="entry name" value="HMG"/>
    <property type="match status" value="2"/>
</dbReference>
<feature type="compositionally biased region" description="Basic residues" evidence="2">
    <location>
        <begin position="2232"/>
        <end position="2241"/>
    </location>
</feature>
<dbReference type="CDD" id="cd00084">
    <property type="entry name" value="HMG-box_SF"/>
    <property type="match status" value="2"/>
</dbReference>
<feature type="compositionally biased region" description="Low complexity" evidence="2">
    <location>
        <begin position="2520"/>
        <end position="2542"/>
    </location>
</feature>
<keyword evidence="1 4" id="KW-0238">DNA-binding</keyword>
<keyword evidence="1" id="KW-0539">Nucleus</keyword>
<feature type="region of interest" description="Disordered" evidence="2">
    <location>
        <begin position="344"/>
        <end position="385"/>
    </location>
</feature>
<feature type="compositionally biased region" description="Polar residues" evidence="2">
    <location>
        <begin position="986"/>
        <end position="999"/>
    </location>
</feature>
<feature type="compositionally biased region" description="Basic and acidic residues" evidence="2">
    <location>
        <begin position="1956"/>
        <end position="1979"/>
    </location>
</feature>
<dbReference type="PANTHER" id="PTHR34491:SF74">
    <property type="entry name" value="DUF4456 DOMAIN-CONTAINING PROTEIN"/>
    <property type="match status" value="1"/>
</dbReference>
<feature type="compositionally biased region" description="Polar residues" evidence="2">
    <location>
        <begin position="1980"/>
        <end position="1989"/>
    </location>
</feature>
<organism evidence="4 5">
    <name type="scientific">Cystoisospora suis</name>
    <dbReference type="NCBI Taxonomy" id="483139"/>
    <lineage>
        <taxon>Eukaryota</taxon>
        <taxon>Sar</taxon>
        <taxon>Alveolata</taxon>
        <taxon>Apicomplexa</taxon>
        <taxon>Conoidasida</taxon>
        <taxon>Coccidia</taxon>
        <taxon>Eucoccidiorida</taxon>
        <taxon>Eimeriorina</taxon>
        <taxon>Sarcocystidae</taxon>
        <taxon>Cystoisospora</taxon>
    </lineage>
</organism>
<dbReference type="RefSeq" id="XP_067926705.1">
    <property type="nucleotide sequence ID" value="XM_068061318.1"/>
</dbReference>
<dbReference type="GeneID" id="94424529"/>
<dbReference type="InterPro" id="IPR039467">
    <property type="entry name" value="TFIIIB_B''_Myb"/>
</dbReference>
<feature type="compositionally biased region" description="Low complexity" evidence="2">
    <location>
        <begin position="733"/>
        <end position="743"/>
    </location>
</feature>
<keyword evidence="5" id="KW-1185">Reference proteome</keyword>
<feature type="compositionally biased region" description="Low complexity" evidence="2">
    <location>
        <begin position="7"/>
        <end position="18"/>
    </location>
</feature>
<feature type="compositionally biased region" description="Basic and acidic residues" evidence="2">
    <location>
        <begin position="475"/>
        <end position="484"/>
    </location>
</feature>
<evidence type="ECO:0000256" key="1">
    <source>
        <dbReference type="PROSITE-ProRule" id="PRU00267"/>
    </source>
</evidence>
<dbReference type="GO" id="GO:0003677">
    <property type="term" value="F:DNA binding"/>
    <property type="evidence" value="ECO:0007669"/>
    <property type="project" value="UniProtKB-UniRule"/>
</dbReference>
<dbReference type="SMART" id="SM00717">
    <property type="entry name" value="SANT"/>
    <property type="match status" value="1"/>
</dbReference>
<feature type="compositionally biased region" description="Acidic residues" evidence="2">
    <location>
        <begin position="2385"/>
        <end position="2405"/>
    </location>
</feature>
<feature type="compositionally biased region" description="Basic residues" evidence="2">
    <location>
        <begin position="2365"/>
        <end position="2379"/>
    </location>
</feature>
<feature type="compositionally biased region" description="Polar residues" evidence="2">
    <location>
        <begin position="1554"/>
        <end position="1585"/>
    </location>
</feature>
<feature type="compositionally biased region" description="Gly residues" evidence="2">
    <location>
        <begin position="1930"/>
        <end position="1947"/>
    </location>
</feature>
<dbReference type="VEuPathDB" id="ToxoDB:CSUI_001112"/>
<feature type="compositionally biased region" description="Polar residues" evidence="2">
    <location>
        <begin position="644"/>
        <end position="671"/>
    </location>
</feature>
<dbReference type="PANTHER" id="PTHR34491">
    <property type="entry name" value="A-TYPE INCLUSION PROTEIN, PUTATIVE-RELATED"/>
    <property type="match status" value="1"/>
</dbReference>
<feature type="domain" description="HMG box" evidence="3">
    <location>
        <begin position="1370"/>
        <end position="1440"/>
    </location>
</feature>
<dbReference type="PROSITE" id="PS50118">
    <property type="entry name" value="HMG_BOX_2"/>
    <property type="match status" value="1"/>
</dbReference>
<feature type="compositionally biased region" description="Basic and acidic residues" evidence="2">
    <location>
        <begin position="1429"/>
        <end position="1440"/>
    </location>
</feature>
<feature type="region of interest" description="Disordered" evidence="2">
    <location>
        <begin position="1090"/>
        <end position="1115"/>
    </location>
</feature>
<feature type="compositionally biased region" description="Polar residues" evidence="2">
    <location>
        <begin position="1496"/>
        <end position="1513"/>
    </location>
</feature>
<reference evidence="4 5" key="1">
    <citation type="journal article" date="2017" name="Int. J. Parasitol.">
        <title>The genome of the protozoan parasite Cystoisospora suis and a reverse vaccinology approach to identify vaccine candidates.</title>
        <authorList>
            <person name="Palmieri N."/>
            <person name="Shrestha A."/>
            <person name="Ruttkowski B."/>
            <person name="Beck T."/>
            <person name="Vogl C."/>
            <person name="Tomley F."/>
            <person name="Blake D.P."/>
            <person name="Joachim A."/>
        </authorList>
    </citation>
    <scope>NUCLEOTIDE SEQUENCE [LARGE SCALE GENOMIC DNA]</scope>
    <source>
        <strain evidence="4 5">Wien I</strain>
    </source>
</reference>
<dbReference type="EMBL" id="MIGC01000440">
    <property type="protein sequence ID" value="PHJ25033.1"/>
    <property type="molecule type" value="Genomic_DNA"/>
</dbReference>
<feature type="compositionally biased region" description="Basic and acidic residues" evidence="2">
    <location>
        <begin position="2433"/>
        <end position="2451"/>
    </location>
</feature>
<dbReference type="GO" id="GO:0005634">
    <property type="term" value="C:nucleus"/>
    <property type="evidence" value="ECO:0007669"/>
    <property type="project" value="UniProtKB-UniRule"/>
</dbReference>
<feature type="compositionally biased region" description="Basic and acidic residues" evidence="2">
    <location>
        <begin position="520"/>
        <end position="538"/>
    </location>
</feature>
<protein>
    <submittedName>
        <fullName evidence="4">Myb-like dna-binding high mobility group box domain-containing</fullName>
    </submittedName>
</protein>
<evidence type="ECO:0000313" key="4">
    <source>
        <dbReference type="EMBL" id="PHJ25033.1"/>
    </source>
</evidence>
<feature type="compositionally biased region" description="Low complexity" evidence="2">
    <location>
        <begin position="1327"/>
        <end position="1336"/>
    </location>
</feature>
<proteinExistence type="predicted"/>
<dbReference type="InterPro" id="IPR036910">
    <property type="entry name" value="HMG_box_dom_sf"/>
</dbReference>
<dbReference type="OrthoDB" id="332761at2759"/>
<feature type="compositionally biased region" description="Acidic residues" evidence="2">
    <location>
        <begin position="2334"/>
        <end position="2361"/>
    </location>
</feature>
<feature type="compositionally biased region" description="Low complexity" evidence="2">
    <location>
        <begin position="1477"/>
        <end position="1488"/>
    </location>
</feature>
<feature type="DNA-binding region" description="HMG box" evidence="1">
    <location>
        <begin position="1370"/>
        <end position="1440"/>
    </location>
</feature>
<feature type="compositionally biased region" description="Polar residues" evidence="2">
    <location>
        <begin position="500"/>
        <end position="514"/>
    </location>
</feature>
<feature type="region of interest" description="Disordered" evidence="2">
    <location>
        <begin position="733"/>
        <end position="754"/>
    </location>
</feature>
<dbReference type="InterPro" id="IPR009071">
    <property type="entry name" value="HMG_box_dom"/>
</dbReference>
<sequence>MTPGTQSTSSSLPHSVPSMAAYTPTAPEVPGPMFLFSQKDSSSSTLHSSFYDGSSSFISPSTSLSEFSKQQRGSLSSVSRSVLSSEGAPYSPPESCLACLGGMDSQHLFTVKTRHDRRCGQCTYTRNAPSLCPNHRNDSQGIFASLASLSLPGDRRSSCLSQVIRGGQSERRTTISQDARSSLLSSDEVFLSSPLFSKHLVASSEPQKQGISEGNYVHRKGDLSTKETGLSFSCDNGDGEPLSGEVAPGAYVLNETAAWAGQPSAENFPLPVAPCYQAPAFRGGIDQITCNTSSSPISPAMPGDSLLLSSDPFYFSIAASLGDGFLPPRLLAYRKEALERLYSPHLNLETTSQNTPSSEHRGKPQRSARRVEEESGGSRLEKDSSFRDTFSSSYCSERRWIVRRRERTGRDAIKVKEEEDKEEANICRNALALATEASSQQHDELIHLLTKCISGGRGRSKRDNKGLRGDMMVPTDKEDRRRATGEASNDVMNDRKGVAPSSTISDSTDAQRSGWSGPADVRDEQARCEGEEKKRDSDTSTGTGLNVGQTGGGKEPLDSQRGSDGAANIRIQSSFQKESHSREAPTSLQGKENVQQEGPLSRGSAKDSIAGRSLVTPSPGHQGEFVRLSSSGSVPSVMDAASRVSPSVSVGQTEVPTTGNDGPCDNRSSASHVDDKSSDMADGGSGSYSDELEGVSSASEDEDSIVQVQVQRSLLLRCLRDLLQNHFSSLGGAFSSSPSSLSGERTPNQEKSPEALLRQERILALLLRRVQEREEQGVPDLLLSPETSRTLKEQLIQVLLAEVLTDISVQQLQSDRMHQVPCRYASFPSGGNKPPNSVSGTKKTSPCGLPNSTGISSSTSRVTGGSAGGGGAGFPTPLAILQRLVSTQRAQAAHAEDQADATAVAAGRSALASLAQQFPRLASLVTPLSGHLANLPRLFHLRLQLLQQQVQRAGTEETAETIYHRIMSLVREYESTPLSRMPFGSAVSTSGTSRSTLEGGTSGAGSGVHTPQGGNLGNALLGAGGLSTSLLHPEALGSSGGGVTGDSLSSSFSSASSGSQPYGMLSKGGVLGGLAGHLVTTAVGGKDDTGVGGGVSGAMPPPQALPAPKKPSRKGMGMSGWALFAKEKRAELQQSGQLEGDTLPEQTSFVARFWHQLSKEAKAEWGRRAEELNRQAGLRMKKEEEKKQQQRQQQQQVGGTQMKEDFSRGQGFTAVTSNATGNGMSNGLSENGMHAASSTTAAGGAGGGGSVTGLPGVYTPQLPGGGMTLLSGTTPQTSSIPQQLGQFSGTNMGGGERQGGQNLPFFSLTSRGGTDGMMPTNHLTPNSSGGTASSSSVVMTPLSTASSKKKSRSAGGGSKKGSGAGGDAPKGRGYTAFTLFAKEMRQKCREEGIECGSSLSEQNTFIGDKWRQVSPAEKKIFQRRAKEANEAWKRQQKEQEAAQAADVSAALQSGSIPPSTNTQVPQVHQGSPFTILPGQQSSSSTPTSDATHHLGGQQQQPFTADNTLTSSLDQRPPPSTFPTTSMGSVSTNSPLRCPQGASGSGGGVPGFSLIDSSGHSTPQTLSSAAGTSQSGVTGPNASSSFAYIEARRKDSAQTPLHPLSHPPLQGGGSGRVTPPSSPYHPVPSSRGGVLPSPSGGLQQHLGSPLPSDSSIHLLQSGSIRPSPYASLGKRDLTTASLGEPGGSGMPVQKKQRGEDREQQDPSISGGYASSQTLHPGRAGLEGPHQQQQPSLPPQQHTLPSLGDRDLAGGIMGNGNLLDRRESVSSTYTSSGVMGGEGGPVPGRSASSSSSAGGDVSNNSFPPPHHQHLHHQPSSYNSLTDGEGDKRTFSSLSSPSPPEPMSRSSFSSQQTPVASANHHRLGLVASSPLGDGDILREGRGQSYVFQQEALSPPPGSLPPGFSRSAAQNRGGERDGDPSMPPGSSSKPGGGVPNSGDRGGGGVGGMPMRMMVSQHDESNSHHFSRDPWNEGRDREDVLNSQPDNRTRQFVSDPVCTAVPPPSSRMSGIEEHRQHTSLMYEEHPSSLSTFTCSSLYKHHANERIGEFRQSNRDEAPLNLCNVKVDIHAQGESGMREEVYSSEYKEERGARRRCEVYSREYKEEEIPSSSVRETQTSLLFRFLPLTPPLEETETVVKTSVGESSSDLSSERTWLDLDEKTMTGCVQLDVEEETGGDCRLKGNVRGKRFRAEAFVEAVPPERERRARDSRDGGKEEPRKQGKMTNGEETRGGRHEKKKRQSHREKLESEEDESDEEVVNEDGSEEDEEDDEEEETNLLKFEEKSGDEEEDLRKVGNEIVDSGEEEEKEVEEIRVSSPRSSTGSRRKGPQNKIEEDSIVADDEEKDEEEEETTQEKDEEEEETITTRRTRRRHAARRRQVPIKKESEDEDDDVEDEEESSDEDDEDFCPSSFTKSSNRKNRRPSQVSKSSSVPKKSSERVQENQEVIETKEKLQLSQTKDGGDNVKRLRRKPTTRTKRTVNKGDSDDLQQMTVPVSIVEKEEGPLTLWDLVQRNKRRRPPGATAAARAQKRAAAAEQEAQAENAGKTTENPDIFGSLLLDGALGGGGEAAASSAPQSHNSNNSNDVLSLLFSPSPSSTRPSSSHPLSGNQDSRKDSGTGDAVDFAGLFDAAPGGRYGAGGGGGGGALRLDADGKLVMSAEALAEEEDVTTDRPVCTCGASFGLFDGVGGASACVCLFNGRRRVVEEGGAGGMNALSLQPYAGAYRNTKGKKWTEEETKMFYSALEQYGTDLLLVRTLLPHVTDKQLKVKLKVEEKRNPQKVEAALTGQRRQLTLEAYEGVHGKINPALHYTCPLASSSSSSEEDNAMYGSRKKQQTRLALPAPPPPPPPPASSSSSSFPSLLSILADAAPNTAGGDPAGVVDSSLFTIPVGMSSGGGIGGDAGDDLLALFG</sequence>
<feature type="compositionally biased region" description="Low complexity" evidence="2">
    <location>
        <begin position="2567"/>
        <end position="2605"/>
    </location>
</feature>
<evidence type="ECO:0000259" key="3">
    <source>
        <dbReference type="PROSITE" id="PS50118"/>
    </source>
</evidence>
<feature type="compositionally biased region" description="Pro residues" evidence="2">
    <location>
        <begin position="1099"/>
        <end position="1109"/>
    </location>
</feature>
<dbReference type="Proteomes" id="UP000221165">
    <property type="component" value="Unassembled WGS sequence"/>
</dbReference>
<feature type="compositionally biased region" description="Low complexity" evidence="2">
    <location>
        <begin position="1441"/>
        <end position="1450"/>
    </location>
</feature>
<feature type="region of interest" description="Disordered" evidence="2">
    <location>
        <begin position="1429"/>
        <end position="1861"/>
    </location>
</feature>
<feature type="compositionally biased region" description="Pro residues" evidence="2">
    <location>
        <begin position="2839"/>
        <end position="2849"/>
    </location>
</feature>
<feature type="compositionally biased region" description="Low complexity" evidence="2">
    <location>
        <begin position="852"/>
        <end position="864"/>
    </location>
</feature>
<feature type="compositionally biased region" description="Gly residues" evidence="2">
    <location>
        <begin position="1354"/>
        <end position="1368"/>
    </location>
</feature>
<dbReference type="InterPro" id="IPR009057">
    <property type="entry name" value="Homeodomain-like_sf"/>
</dbReference>
<feature type="compositionally biased region" description="Basic and acidic residues" evidence="2">
    <location>
        <begin position="2194"/>
        <end position="2231"/>
    </location>
</feature>
<feature type="compositionally biased region" description="Polar residues" evidence="2">
    <location>
        <begin position="1451"/>
        <end position="1472"/>
    </location>
</feature>
<feature type="compositionally biased region" description="Polar residues" evidence="2">
    <location>
        <begin position="584"/>
        <end position="598"/>
    </location>
</feature>
<feature type="compositionally biased region" description="Low complexity" evidence="2">
    <location>
        <begin position="1785"/>
        <end position="1803"/>
    </location>
</feature>
<feature type="compositionally biased region" description="Polar residues" evidence="2">
    <location>
        <begin position="834"/>
        <end position="844"/>
    </location>
</feature>
<feature type="region of interest" description="Disordered" evidence="2">
    <location>
        <begin position="1"/>
        <end position="24"/>
    </location>
</feature>
<feature type="region of interest" description="Disordered" evidence="2">
    <location>
        <begin position="2509"/>
        <end position="2618"/>
    </location>
</feature>
<feature type="region of interest" description="Disordered" evidence="2">
    <location>
        <begin position="1891"/>
        <end position="1989"/>
    </location>
</feature>
<feature type="compositionally biased region" description="Low complexity" evidence="2">
    <location>
        <begin position="1727"/>
        <end position="1745"/>
    </location>
</feature>
<feature type="compositionally biased region" description="Low complexity" evidence="2">
    <location>
        <begin position="1047"/>
        <end position="1059"/>
    </location>
</feature>
<feature type="region of interest" description="Disordered" evidence="2">
    <location>
        <begin position="1179"/>
        <end position="1247"/>
    </location>
</feature>
<comment type="caution">
    <text evidence="4">The sequence shown here is derived from an EMBL/GenBank/DDBJ whole genome shotgun (WGS) entry which is preliminary data.</text>
</comment>
<feature type="compositionally biased region" description="Polar residues" evidence="2">
    <location>
        <begin position="1521"/>
        <end position="1534"/>
    </location>
</feature>
<feature type="region of interest" description="Disordered" evidence="2">
    <location>
        <begin position="455"/>
        <end position="703"/>
    </location>
</feature>
<feature type="compositionally biased region" description="Basic residues" evidence="2">
    <location>
        <begin position="2465"/>
        <end position="2478"/>
    </location>
</feature>
<feature type="region of interest" description="Disordered" evidence="2">
    <location>
        <begin position="984"/>
        <end position="1012"/>
    </location>
</feature>
<feature type="compositionally biased region" description="Acidic residues" evidence="2">
    <location>
        <begin position="2299"/>
        <end position="2308"/>
    </location>
</feature>
<feature type="compositionally biased region" description="Low complexity" evidence="2">
    <location>
        <begin position="2421"/>
        <end position="2432"/>
    </location>
</feature>
<dbReference type="Pfam" id="PF09011">
    <property type="entry name" value="HMG_box_2"/>
    <property type="match status" value="1"/>
</dbReference>
<dbReference type="Gene3D" id="1.10.30.10">
    <property type="entry name" value="High mobility group box domain"/>
    <property type="match status" value="2"/>
</dbReference>
<feature type="compositionally biased region" description="Polar residues" evidence="2">
    <location>
        <begin position="348"/>
        <end position="357"/>
    </location>
</feature>
<dbReference type="Pfam" id="PF15963">
    <property type="entry name" value="Myb_DNA-bind_7"/>
    <property type="match status" value="1"/>
</dbReference>
<feature type="compositionally biased region" description="Polar residues" evidence="2">
    <location>
        <begin position="1213"/>
        <end position="1229"/>
    </location>
</feature>
<feature type="compositionally biased region" description="Polar residues" evidence="2">
    <location>
        <begin position="1270"/>
        <end position="1290"/>
    </location>
</feature>
<feature type="region of interest" description="Disordered" evidence="2">
    <location>
        <begin position="1264"/>
        <end position="1372"/>
    </location>
</feature>
<accession>A0A2C6LE22</accession>
<dbReference type="SUPFAM" id="SSF46689">
    <property type="entry name" value="Homeodomain-like"/>
    <property type="match status" value="1"/>
</dbReference>
<name>A0A2C6LE22_9APIC</name>
<feature type="region of interest" description="Disordered" evidence="2">
    <location>
        <begin position="1037"/>
        <end position="1059"/>
    </location>
</feature>
<dbReference type="InterPro" id="IPR001005">
    <property type="entry name" value="SANT/Myb"/>
</dbReference>
<evidence type="ECO:0000313" key="5">
    <source>
        <dbReference type="Proteomes" id="UP000221165"/>
    </source>
</evidence>
<dbReference type="SUPFAM" id="SSF47095">
    <property type="entry name" value="HMG-box"/>
    <property type="match status" value="2"/>
</dbReference>
<feature type="region of interest" description="Disordered" evidence="2">
    <location>
        <begin position="2813"/>
        <end position="2856"/>
    </location>
</feature>
<feature type="region of interest" description="Disordered" evidence="2">
    <location>
        <begin position="2194"/>
        <end position="2489"/>
    </location>
</feature>
<gene>
    <name evidence="4" type="ORF">CSUI_001112</name>
</gene>
<evidence type="ECO:0000256" key="2">
    <source>
        <dbReference type="SAM" id="MobiDB-lite"/>
    </source>
</evidence>
<feature type="region of interest" description="Disordered" evidence="2">
    <location>
        <begin position="823"/>
        <end position="869"/>
    </location>
</feature>
<feature type="compositionally biased region" description="Polar residues" evidence="2">
    <location>
        <begin position="1639"/>
        <end position="1663"/>
    </location>
</feature>
<feature type="compositionally biased region" description="Acidic residues" evidence="2">
    <location>
        <begin position="2246"/>
        <end position="2274"/>
    </location>
</feature>